<organism evidence="1 2">
    <name type="scientific">Phytophthora infestans (strain T30-4)</name>
    <name type="common">Potato late blight agent</name>
    <dbReference type="NCBI Taxonomy" id="403677"/>
    <lineage>
        <taxon>Eukaryota</taxon>
        <taxon>Sar</taxon>
        <taxon>Stramenopiles</taxon>
        <taxon>Oomycota</taxon>
        <taxon>Peronosporomycetes</taxon>
        <taxon>Peronosporales</taxon>
        <taxon>Peronosporaceae</taxon>
        <taxon>Phytophthora</taxon>
    </lineage>
</organism>
<reference evidence="2" key="1">
    <citation type="journal article" date="2009" name="Nature">
        <title>Genome sequence and analysis of the Irish potato famine pathogen Phytophthora infestans.</title>
        <authorList>
            <consortium name="The Broad Institute Genome Sequencing Platform"/>
            <person name="Haas B.J."/>
            <person name="Kamoun S."/>
            <person name="Zody M.C."/>
            <person name="Jiang R.H."/>
            <person name="Handsaker R.E."/>
            <person name="Cano L.M."/>
            <person name="Grabherr M."/>
            <person name="Kodira C.D."/>
            <person name="Raffaele S."/>
            <person name="Torto-Alalibo T."/>
            <person name="Bozkurt T.O."/>
            <person name="Ah-Fong A.M."/>
            <person name="Alvarado L."/>
            <person name="Anderson V.L."/>
            <person name="Armstrong M.R."/>
            <person name="Avrova A."/>
            <person name="Baxter L."/>
            <person name="Beynon J."/>
            <person name="Boevink P.C."/>
            <person name="Bollmann S.R."/>
            <person name="Bos J.I."/>
            <person name="Bulone V."/>
            <person name="Cai G."/>
            <person name="Cakir C."/>
            <person name="Carrington J.C."/>
            <person name="Chawner M."/>
            <person name="Conti L."/>
            <person name="Costanzo S."/>
            <person name="Ewan R."/>
            <person name="Fahlgren N."/>
            <person name="Fischbach M.A."/>
            <person name="Fugelstad J."/>
            <person name="Gilroy E.M."/>
            <person name="Gnerre S."/>
            <person name="Green P.J."/>
            <person name="Grenville-Briggs L.J."/>
            <person name="Griffith J."/>
            <person name="Grunwald N.J."/>
            <person name="Horn K."/>
            <person name="Horner N.R."/>
            <person name="Hu C.H."/>
            <person name="Huitema E."/>
            <person name="Jeong D.H."/>
            <person name="Jones A.M."/>
            <person name="Jones J.D."/>
            <person name="Jones R.W."/>
            <person name="Karlsson E.K."/>
            <person name="Kunjeti S.G."/>
            <person name="Lamour K."/>
            <person name="Liu Z."/>
            <person name="Ma L."/>
            <person name="Maclean D."/>
            <person name="Chibucos M.C."/>
            <person name="McDonald H."/>
            <person name="McWalters J."/>
            <person name="Meijer H.J."/>
            <person name="Morgan W."/>
            <person name="Morris P.F."/>
            <person name="Munro C.A."/>
            <person name="O'Neill K."/>
            <person name="Ospina-Giraldo M."/>
            <person name="Pinzon A."/>
            <person name="Pritchard L."/>
            <person name="Ramsahoye B."/>
            <person name="Ren Q."/>
            <person name="Restrepo S."/>
            <person name="Roy S."/>
            <person name="Sadanandom A."/>
            <person name="Savidor A."/>
            <person name="Schornack S."/>
            <person name="Schwartz D.C."/>
            <person name="Schumann U.D."/>
            <person name="Schwessinger B."/>
            <person name="Seyer L."/>
            <person name="Sharpe T."/>
            <person name="Silvar C."/>
            <person name="Song J."/>
            <person name="Studholme D.J."/>
            <person name="Sykes S."/>
            <person name="Thines M."/>
            <person name="van de Vondervoort P.J."/>
            <person name="Phuntumart V."/>
            <person name="Wawra S."/>
            <person name="Weide R."/>
            <person name="Win J."/>
            <person name="Young C."/>
            <person name="Zhou S."/>
            <person name="Fry W."/>
            <person name="Meyers B.C."/>
            <person name="van West P."/>
            <person name="Ristaino J."/>
            <person name="Govers F."/>
            <person name="Birch P.R."/>
            <person name="Whisson S.C."/>
            <person name="Judelson H.S."/>
            <person name="Nusbaum C."/>
        </authorList>
    </citation>
    <scope>NUCLEOTIDE SEQUENCE [LARGE SCALE GENOMIC DNA]</scope>
    <source>
        <strain evidence="2">T30-4</strain>
    </source>
</reference>
<sequence length="202" mass="22890">MSDSESSEEAPYVFGSDSEDEEEVLGSWKYPNVINQRIQVDNVDAFLLDKTREEAGQVAKRILQRMFDDIYKFLEVELWLSVYGVTPDFFYDESNRALYPPAEEALPLPRYRAILAALSGNPFTKEGGSDQWTAPLTPDRDISYAYELARRLSADINFVDGTTIASLDDDLIRLRSKAVDDIGLTHVRNPKKGTVLNDRVML</sequence>
<dbReference type="HOGENOM" id="CLU_1405004_0_0_1"/>
<dbReference type="eggNOG" id="ENOG502RFZI">
    <property type="taxonomic scope" value="Eukaryota"/>
</dbReference>
<protein>
    <recommendedName>
        <fullName evidence="3">PiggyBac transposable element-derived protein domain-containing protein</fullName>
    </recommendedName>
</protein>
<name>D0N8N0_PHYIT</name>
<dbReference type="GeneID" id="9462630"/>
<dbReference type="VEuPathDB" id="FungiDB:PITG_07560"/>
<dbReference type="InParanoid" id="D0N8N0"/>
<dbReference type="OrthoDB" id="129165at2759"/>
<evidence type="ECO:0000313" key="2">
    <source>
        <dbReference type="Proteomes" id="UP000006643"/>
    </source>
</evidence>
<dbReference type="RefSeq" id="XP_002904546.1">
    <property type="nucleotide sequence ID" value="XM_002904500.1"/>
</dbReference>
<evidence type="ECO:0008006" key="3">
    <source>
        <dbReference type="Google" id="ProtNLM"/>
    </source>
</evidence>
<evidence type="ECO:0000313" key="1">
    <source>
        <dbReference type="EMBL" id="EEY53915.1"/>
    </source>
</evidence>
<dbReference type="Proteomes" id="UP000006643">
    <property type="component" value="Unassembled WGS sequence"/>
</dbReference>
<keyword evidence="2" id="KW-1185">Reference proteome</keyword>
<dbReference type="EMBL" id="DS028128">
    <property type="protein sequence ID" value="EEY53915.1"/>
    <property type="molecule type" value="Genomic_DNA"/>
</dbReference>
<proteinExistence type="predicted"/>
<gene>
    <name evidence="1" type="ORF">PITG_07560</name>
</gene>
<dbReference type="KEGG" id="pif:PITG_07560"/>
<accession>D0N8N0</accession>
<dbReference type="AlphaFoldDB" id="D0N8N0"/>